<name>A0ABX2ITJ3_9RHOB</name>
<gene>
    <name evidence="2" type="ORF">HRQ87_04940</name>
</gene>
<evidence type="ECO:0000313" key="3">
    <source>
        <dbReference type="Proteomes" id="UP000777935"/>
    </source>
</evidence>
<keyword evidence="3" id="KW-1185">Reference proteome</keyword>
<dbReference type="Pfam" id="PF13403">
    <property type="entry name" value="Hint_2"/>
    <property type="match status" value="1"/>
</dbReference>
<organism evidence="2 3">
    <name type="scientific">Parasulfitobacter algicola</name>
    <dbReference type="NCBI Taxonomy" id="2614809"/>
    <lineage>
        <taxon>Bacteria</taxon>
        <taxon>Pseudomonadati</taxon>
        <taxon>Pseudomonadota</taxon>
        <taxon>Alphaproteobacteria</taxon>
        <taxon>Rhodobacterales</taxon>
        <taxon>Roseobacteraceae</taxon>
        <taxon>Parasulfitobacter</taxon>
    </lineage>
</organism>
<accession>A0ABX2ITJ3</accession>
<comment type="caution">
    <text evidence="2">The sequence shown here is derived from an EMBL/GenBank/DDBJ whole genome shotgun (WGS) entry which is preliminary data.</text>
</comment>
<reference evidence="2 3" key="1">
    <citation type="submission" date="2020-06" db="EMBL/GenBank/DDBJ databases">
        <title>Sulfitobacter algicola sp. nov., isolated from green algae.</title>
        <authorList>
            <person name="Wang C."/>
        </authorList>
    </citation>
    <scope>NUCLEOTIDE SEQUENCE [LARGE SCALE GENOMIC DNA]</scope>
    <source>
        <strain evidence="2 3">1151</strain>
    </source>
</reference>
<evidence type="ECO:0000259" key="1">
    <source>
        <dbReference type="Pfam" id="PF13403"/>
    </source>
</evidence>
<dbReference type="SUPFAM" id="SSF51294">
    <property type="entry name" value="Hedgehog/intein (Hint) domain"/>
    <property type="match status" value="1"/>
</dbReference>
<dbReference type="InterPro" id="IPR028992">
    <property type="entry name" value="Hedgehog/Intein_dom"/>
</dbReference>
<dbReference type="Proteomes" id="UP000777935">
    <property type="component" value="Unassembled WGS sequence"/>
</dbReference>
<sequence length="85" mass="9766">MQVVPSQTYEFTSEGNIRDNSRPYAQFACFTLRMMIATPQGNRRIETLTPGDLVTTRDHGDQPVRWIGQRTVPAIRLWIILTMIS</sequence>
<feature type="domain" description="Hedgehog/Intein (Hint)" evidence="1">
    <location>
        <begin position="29"/>
        <end position="73"/>
    </location>
</feature>
<proteinExistence type="predicted"/>
<protein>
    <submittedName>
        <fullName evidence="2">Hint domain-containing protein</fullName>
    </submittedName>
</protein>
<evidence type="ECO:0000313" key="2">
    <source>
        <dbReference type="EMBL" id="NSX54142.1"/>
    </source>
</evidence>
<dbReference type="InterPro" id="IPR036844">
    <property type="entry name" value="Hint_dom_sf"/>
</dbReference>
<dbReference type="EMBL" id="JABUFE010000002">
    <property type="protein sequence ID" value="NSX54142.1"/>
    <property type="molecule type" value="Genomic_DNA"/>
</dbReference>